<sequence length="1681" mass="190570">MMKNKKKKHPSSFFLLPSFIIHPTTSGSPCARCFSSGFPLRTHGPRTRPSGDSVTERGNASRSPSLGCLAMSGETQDSYADRQDNELQALSAIYGEDFHELGQRGSAERRSLEVQLSPMAKLSPGVPCHVSMRLLVKCSDTYPDDVPEISFSNSKGLSNESLKQLQHELDVLASELRGEVMIFQLAEHVETFLGKRNNPPTRSFHEEMLRNRSREKEQRDMERKRCQERVKREIDDEMLRRAEEKKEERRKKEQEKQDHLGLGGPVLAASFLESVGGHGSPPKGCDKVTHSSRQKWVCTRSRSRFDSTSSTDSNVEILKFNNPSYSVYKGKCIGESVRLARRVYNAMDVATGDLLIVYEWVLKRQEREDLDRIKRQLQMLQKLQHPRLVRFLALESLNGDDTKSTTLHLLAEHVPGHNLSGFLQGKHVVSLSSLHSYTEQLLDVLSYLHTHSVVHKELHVSSVLIEGAGMKLRLTDYSLAHRLAELCRPDHATRLAVPGQRSGQKGDVWQLGMLLLSLDHGCEVLEAPVEMPRHLPPDLRDFLSRCLCLDDKERWSAKQLLQHPFIKNPVGPSPLTALPYGDFENERLYARRELDEETPSTILHQPFSRYHSEFEELALLGKGGFGAVLKVRNMLDGCDYALKRIVVNPTGRKFRRIKEEVKLLSRLHHENVVRYYNAWIERFDCEQPSATSSSNNGWCGDTSKTSCPNNARSQQVLLSPVEEVEGPNRPYSPPVLGLGSVEWSTAEKRSESTSDDDGNSSSEEEDNACDVFGFSFMPSGSDSDSDEDDHIIFESSTKELAKDSKHASQESSYPPEELEKPSTYFVYHLFIQMEYCEKSTLRDTIDHGLYQDTERTWRLFREILEGLAYIHEQGIIHRDLKPVNIFLGSNDIVKIGDFGLATDNQISNLVTMEAFSGSAEIGVDPKHVEDGLTGQIGTALYVSPEVVGNKKAVYNQKVDLYSLGIIFFEMCYRTMSTMAERVHVLQNLREESIIFPEDFDEEKLKKQTLVLRWLLHHDPGQRPAAMELLHSGKLPPPQLERSGLHEALQSTLAMPHSKAYRSLVDRMFAQRITIPADFAYDADIHKMAFNPKHYIITGHVCETIRRVFEIHGAMQINTPLLMPRRRDLYEGMEVASFMDFSGLPVMLPYDLRVPFARFVARNNITNLKRYSMERVFRQRRPMRSHPREVREVAFDIICSPSAGLLPDAEVIHVISDIIQKFSSLQDRNYVIQFNHTALIRAVLLHCGISEDKHSHVYAVLCDSMNEKHGKHQIEARLGGISLHAATLNKLYHFVGHRGDLAKTELVLKPLEKQHSQTAPLIRQGLEDLRKLLCLLQRLGTRQEMVINLSLVYKVQLHSGIIFQFTSLVQRKHKQVLETLAAGGRYNDLVQHFRVSQSGPPLTAVGVSLAIDTITLSLLGSKSLPWLNCYEVLIVYDDTVLGHRALELAYNLWASGFRAKLLSEVAQSSMDLHQQCVQAGNPLMVFLSNSEPGTVLVQGQEKEKQWEKKVLEADLVEFVLKNERKATEGKMSRDVNETMANVPQKGSACNSGTSEIHSSVPVPNLTFVPMNKLAYNIKKKLEMLILNQIVPVISSTFNKDLDVEVLAVDLTKEMLNHFCTFGFNNKETFEESVKHLMTTLPKQRKYLQEICEHLGELKIEKKCVTFYLCKVFKLKGKDGIEL</sequence>
<dbReference type="Gene3D" id="3.40.50.800">
    <property type="entry name" value="Anticodon-binding domain"/>
    <property type="match status" value="1"/>
</dbReference>
<feature type="compositionally biased region" description="Basic and acidic residues" evidence="14">
    <location>
        <begin position="798"/>
        <end position="808"/>
    </location>
</feature>
<evidence type="ECO:0000256" key="5">
    <source>
        <dbReference type="ARBA" id="ARBA00022741"/>
    </source>
</evidence>
<evidence type="ECO:0000256" key="7">
    <source>
        <dbReference type="ARBA" id="ARBA00022840"/>
    </source>
</evidence>
<dbReference type="InterPro" id="IPR008271">
    <property type="entry name" value="Ser/Thr_kinase_AS"/>
</dbReference>
<evidence type="ECO:0000256" key="8">
    <source>
        <dbReference type="ARBA" id="ARBA00037982"/>
    </source>
</evidence>
<evidence type="ECO:0000256" key="1">
    <source>
        <dbReference type="ARBA" id="ARBA00012513"/>
    </source>
</evidence>
<evidence type="ECO:0000259" key="16">
    <source>
        <dbReference type="PROSITE" id="PS50908"/>
    </source>
</evidence>
<comment type="catalytic activity">
    <reaction evidence="9">
        <text>L-threonyl-[protein] + ATP = O-phospho-L-threonyl-[protein] + ADP + H(+)</text>
        <dbReference type="Rhea" id="RHEA:46608"/>
        <dbReference type="Rhea" id="RHEA-COMP:11060"/>
        <dbReference type="Rhea" id="RHEA-COMP:11605"/>
        <dbReference type="ChEBI" id="CHEBI:15378"/>
        <dbReference type="ChEBI" id="CHEBI:30013"/>
        <dbReference type="ChEBI" id="CHEBI:30616"/>
        <dbReference type="ChEBI" id="CHEBI:61977"/>
        <dbReference type="ChEBI" id="CHEBI:456216"/>
        <dbReference type="EC" id="2.7.11.1"/>
    </reaction>
</comment>
<dbReference type="PROSITE" id="PS50011">
    <property type="entry name" value="PROTEIN_KINASE_DOM"/>
    <property type="match status" value="2"/>
</dbReference>
<evidence type="ECO:0000256" key="12">
    <source>
        <dbReference type="PROSITE-ProRule" id="PRU10141"/>
    </source>
</evidence>
<keyword evidence="13" id="KW-0175">Coiled coil</keyword>
<comment type="similarity">
    <text evidence="8">Belongs to the protein kinase superfamily. Ser/Thr protein kinase family. GCN2 subfamily.</text>
</comment>
<evidence type="ECO:0000256" key="9">
    <source>
        <dbReference type="ARBA" id="ARBA00047899"/>
    </source>
</evidence>
<dbReference type="FunFam" id="3.30.200.20:FF:000308">
    <property type="entry name" value="Eukaryotic translation initiation factor 2-alpha kinase 4"/>
    <property type="match status" value="1"/>
</dbReference>
<evidence type="ECO:0000256" key="4">
    <source>
        <dbReference type="ARBA" id="ARBA00022679"/>
    </source>
</evidence>
<feature type="region of interest" description="Disordered" evidence="14">
    <location>
        <begin position="194"/>
        <end position="226"/>
    </location>
</feature>
<evidence type="ECO:0000256" key="11">
    <source>
        <dbReference type="ARBA" id="ARBA00053748"/>
    </source>
</evidence>
<dbReference type="InterPro" id="IPR050339">
    <property type="entry name" value="CC_SR_Kinase"/>
</dbReference>
<dbReference type="Gene3D" id="3.30.200.20">
    <property type="entry name" value="Phosphorylase Kinase, domain 1"/>
    <property type="match status" value="1"/>
</dbReference>
<keyword evidence="5 12" id="KW-0547">Nucleotide-binding</keyword>
<keyword evidence="6" id="KW-0418">Kinase</keyword>
<keyword evidence="3" id="KW-0723">Serine/threonine-protein kinase</keyword>
<feature type="binding site" evidence="12">
    <location>
        <position position="643"/>
    </location>
    <ligand>
        <name>ATP</name>
        <dbReference type="ChEBI" id="CHEBI:30616"/>
    </ligand>
</feature>
<feature type="coiled-coil region" evidence="13">
    <location>
        <begin position="227"/>
        <end position="262"/>
    </location>
</feature>
<feature type="compositionally biased region" description="Polar residues" evidence="14">
    <location>
        <begin position="50"/>
        <end position="64"/>
    </location>
</feature>
<feature type="region of interest" description="Disordered" evidence="14">
    <location>
        <begin position="798"/>
        <end position="817"/>
    </location>
</feature>
<dbReference type="Proteomes" id="UP000694388">
    <property type="component" value="Unplaced"/>
</dbReference>
<dbReference type="OMA" id="FEDIAWD"/>
<dbReference type="CDD" id="cd14012">
    <property type="entry name" value="PK_eIF2AK_GCN2_rpt1"/>
    <property type="match status" value="1"/>
</dbReference>
<protein>
    <recommendedName>
        <fullName evidence="2">RWD domain-containing protein 3</fullName>
        <ecNumber evidence="1">2.7.11.1</ecNumber>
    </recommendedName>
</protein>
<comment type="function">
    <text evidence="11">Enhancer of SUMO conjugation. Increases SUMO conjugation to proteins by promoting the: binding of E1 and E2 enzymes, thioester linkage between SUMO and ube2i/ubc9 and transfer of SUMO to specific target proteins which include hif1a, pias, nfkbia, nr3c1 and top1. Has no effect on ubiquitination.</text>
</comment>
<dbReference type="Pfam" id="PF05773">
    <property type="entry name" value="RWD"/>
    <property type="match status" value="1"/>
</dbReference>
<feature type="region of interest" description="Disordered" evidence="14">
    <location>
        <begin position="743"/>
        <end position="766"/>
    </location>
</feature>
<feature type="compositionally biased region" description="Basic and acidic residues" evidence="14">
    <location>
        <begin position="203"/>
        <end position="226"/>
    </location>
</feature>
<dbReference type="CDD" id="cd23823">
    <property type="entry name" value="RWD_GCN2"/>
    <property type="match status" value="1"/>
</dbReference>
<evidence type="ECO:0000256" key="2">
    <source>
        <dbReference type="ARBA" id="ARBA00015444"/>
    </source>
</evidence>
<feature type="compositionally biased region" description="Acidic residues" evidence="14">
    <location>
        <begin position="753"/>
        <end position="766"/>
    </location>
</feature>
<dbReference type="PROSITE" id="PS50908">
    <property type="entry name" value="RWD"/>
    <property type="match status" value="1"/>
</dbReference>
<dbReference type="SUPFAM" id="SSF56112">
    <property type="entry name" value="Protein kinase-like (PK-like)"/>
    <property type="match status" value="2"/>
</dbReference>
<keyword evidence="7 12" id="KW-0067">ATP-binding</keyword>
<evidence type="ECO:0000256" key="3">
    <source>
        <dbReference type="ARBA" id="ARBA00022527"/>
    </source>
</evidence>
<dbReference type="Pfam" id="PF13393">
    <property type="entry name" value="tRNA-synt_His"/>
    <property type="match status" value="1"/>
</dbReference>
<dbReference type="CDD" id="cd14046">
    <property type="entry name" value="STKc_EIF2AK4_GCN2_rpt2"/>
    <property type="match status" value="1"/>
</dbReference>
<keyword evidence="18" id="KW-1185">Reference proteome</keyword>
<dbReference type="SMART" id="SM00220">
    <property type="entry name" value="S_TKc"/>
    <property type="match status" value="2"/>
</dbReference>
<dbReference type="InterPro" id="IPR011009">
    <property type="entry name" value="Kinase-like_dom_sf"/>
</dbReference>
<dbReference type="Pfam" id="PF00069">
    <property type="entry name" value="Pkinase"/>
    <property type="match status" value="3"/>
</dbReference>
<dbReference type="GO" id="GO:0009893">
    <property type="term" value="P:positive regulation of metabolic process"/>
    <property type="evidence" value="ECO:0007669"/>
    <property type="project" value="UniProtKB-ARBA"/>
</dbReference>
<dbReference type="InterPro" id="IPR006575">
    <property type="entry name" value="RWD_dom"/>
</dbReference>
<dbReference type="InterPro" id="IPR041715">
    <property type="entry name" value="HisRS-like_core"/>
</dbReference>
<dbReference type="GO" id="GO:0033554">
    <property type="term" value="P:cellular response to stress"/>
    <property type="evidence" value="ECO:0007669"/>
    <property type="project" value="UniProtKB-ARBA"/>
</dbReference>
<dbReference type="GO" id="GO:0005524">
    <property type="term" value="F:ATP binding"/>
    <property type="evidence" value="ECO:0007669"/>
    <property type="project" value="UniProtKB-UniRule"/>
</dbReference>
<feature type="domain" description="RWD" evidence="16">
    <location>
        <begin position="85"/>
        <end position="196"/>
    </location>
</feature>
<dbReference type="InterPro" id="IPR016135">
    <property type="entry name" value="UBQ-conjugating_enzyme/RWD"/>
</dbReference>
<dbReference type="GO" id="GO:0005737">
    <property type="term" value="C:cytoplasm"/>
    <property type="evidence" value="ECO:0007669"/>
    <property type="project" value="TreeGrafter"/>
</dbReference>
<evidence type="ECO:0000313" key="17">
    <source>
        <dbReference type="Ensembl" id="ENSEBUP00000012910.1"/>
    </source>
</evidence>
<evidence type="ECO:0000313" key="18">
    <source>
        <dbReference type="Proteomes" id="UP000694388"/>
    </source>
</evidence>
<dbReference type="InterPro" id="IPR036621">
    <property type="entry name" value="Anticodon-bd_dom_sf"/>
</dbReference>
<dbReference type="Ensembl" id="ENSEBUT00000013486.1">
    <property type="protein sequence ID" value="ENSEBUP00000012910.1"/>
    <property type="gene ID" value="ENSEBUG00000008135.1"/>
</dbReference>
<dbReference type="PROSITE" id="PS00108">
    <property type="entry name" value="PROTEIN_KINASE_ST"/>
    <property type="match status" value="1"/>
</dbReference>
<dbReference type="SUPFAM" id="SSF55681">
    <property type="entry name" value="Class II aaRS and biotin synthetases"/>
    <property type="match status" value="1"/>
</dbReference>
<dbReference type="EC" id="2.7.11.1" evidence="1"/>
<dbReference type="GeneTree" id="ENSGT00940000156798"/>
<dbReference type="InterPro" id="IPR045864">
    <property type="entry name" value="aa-tRNA-synth_II/BPL/LPL"/>
</dbReference>
<name>A0A8C4QBI7_EPTBU</name>
<organism evidence="17 18">
    <name type="scientific">Eptatretus burgeri</name>
    <name type="common">Inshore hagfish</name>
    <dbReference type="NCBI Taxonomy" id="7764"/>
    <lineage>
        <taxon>Eukaryota</taxon>
        <taxon>Metazoa</taxon>
        <taxon>Chordata</taxon>
        <taxon>Craniata</taxon>
        <taxon>Vertebrata</taxon>
        <taxon>Cyclostomata</taxon>
        <taxon>Myxini</taxon>
        <taxon>Myxiniformes</taxon>
        <taxon>Myxinidae</taxon>
        <taxon>Eptatretinae</taxon>
        <taxon>Eptatretus</taxon>
    </lineage>
</organism>
<dbReference type="PANTHER" id="PTHR11042">
    <property type="entry name" value="EUKARYOTIC TRANSLATION INITIATION FACTOR 2-ALPHA KINASE EIF2-ALPHA KINASE -RELATED"/>
    <property type="match status" value="1"/>
</dbReference>
<comment type="catalytic activity">
    <reaction evidence="10">
        <text>L-seryl-[protein] + ATP = O-phospho-L-seryl-[protein] + ADP + H(+)</text>
        <dbReference type="Rhea" id="RHEA:17989"/>
        <dbReference type="Rhea" id="RHEA-COMP:9863"/>
        <dbReference type="Rhea" id="RHEA-COMP:11604"/>
        <dbReference type="ChEBI" id="CHEBI:15378"/>
        <dbReference type="ChEBI" id="CHEBI:29999"/>
        <dbReference type="ChEBI" id="CHEBI:30616"/>
        <dbReference type="ChEBI" id="CHEBI:83421"/>
        <dbReference type="ChEBI" id="CHEBI:456216"/>
        <dbReference type="EC" id="2.7.11.1"/>
    </reaction>
</comment>
<dbReference type="SMART" id="SM00591">
    <property type="entry name" value="RWD"/>
    <property type="match status" value="1"/>
</dbReference>
<dbReference type="GO" id="GO:0051246">
    <property type="term" value="P:regulation of protein metabolic process"/>
    <property type="evidence" value="ECO:0007669"/>
    <property type="project" value="UniProtKB-ARBA"/>
</dbReference>
<evidence type="ECO:0000256" key="13">
    <source>
        <dbReference type="SAM" id="Coils"/>
    </source>
</evidence>
<keyword evidence="4" id="KW-0808">Transferase</keyword>
<dbReference type="GO" id="GO:0004674">
    <property type="term" value="F:protein serine/threonine kinase activity"/>
    <property type="evidence" value="ECO:0007669"/>
    <property type="project" value="UniProtKB-KW"/>
</dbReference>
<dbReference type="PANTHER" id="PTHR11042:SF136">
    <property type="entry name" value="EIF-2-ALPHA KINASE GCN2"/>
    <property type="match status" value="1"/>
</dbReference>
<dbReference type="InterPro" id="IPR000719">
    <property type="entry name" value="Prot_kinase_dom"/>
</dbReference>
<dbReference type="GO" id="GO:0005634">
    <property type="term" value="C:nucleus"/>
    <property type="evidence" value="ECO:0007669"/>
    <property type="project" value="TreeGrafter"/>
</dbReference>
<dbReference type="Gene3D" id="3.10.110.10">
    <property type="entry name" value="Ubiquitin Conjugating Enzyme"/>
    <property type="match status" value="1"/>
</dbReference>
<dbReference type="FunFam" id="3.10.110.10:FF:000050">
    <property type="entry name" value="eIF-2-alpha kinase GCN2"/>
    <property type="match status" value="1"/>
</dbReference>
<dbReference type="PROSITE" id="PS00107">
    <property type="entry name" value="PROTEIN_KINASE_ATP"/>
    <property type="match status" value="1"/>
</dbReference>
<dbReference type="Ensembl" id="ENSEBUT00000013420.1">
    <property type="protein sequence ID" value="ENSEBUP00000012844.1"/>
    <property type="gene ID" value="ENSEBUG00000008135.1"/>
</dbReference>
<reference evidence="17" key="1">
    <citation type="submission" date="2025-05" db="UniProtKB">
        <authorList>
            <consortium name="Ensembl"/>
        </authorList>
    </citation>
    <scope>IDENTIFICATION</scope>
</reference>
<dbReference type="Gene3D" id="3.30.930.10">
    <property type="entry name" value="Bira Bifunctional Protein, Domain 2"/>
    <property type="match status" value="1"/>
</dbReference>
<evidence type="ECO:0000256" key="6">
    <source>
        <dbReference type="ARBA" id="ARBA00022777"/>
    </source>
</evidence>
<dbReference type="Gene3D" id="1.10.510.10">
    <property type="entry name" value="Transferase(Phosphotransferase) domain 1"/>
    <property type="match status" value="2"/>
</dbReference>
<evidence type="ECO:0000256" key="14">
    <source>
        <dbReference type="SAM" id="MobiDB-lite"/>
    </source>
</evidence>
<proteinExistence type="inferred from homology"/>
<evidence type="ECO:0000256" key="10">
    <source>
        <dbReference type="ARBA" id="ARBA00048679"/>
    </source>
</evidence>
<feature type="region of interest" description="Disordered" evidence="14">
    <location>
        <begin position="41"/>
        <end position="68"/>
    </location>
</feature>
<dbReference type="InterPro" id="IPR017441">
    <property type="entry name" value="Protein_kinase_ATP_BS"/>
</dbReference>
<accession>A0A8C4QBI7</accession>
<feature type="domain" description="Protein kinase" evidence="15">
    <location>
        <begin position="323"/>
        <end position="566"/>
    </location>
</feature>
<dbReference type="GO" id="GO:0010468">
    <property type="term" value="P:regulation of gene expression"/>
    <property type="evidence" value="ECO:0007669"/>
    <property type="project" value="UniProtKB-ARBA"/>
</dbReference>
<feature type="domain" description="Protein kinase" evidence="15">
    <location>
        <begin position="614"/>
        <end position="1048"/>
    </location>
</feature>
<evidence type="ECO:0000259" key="15">
    <source>
        <dbReference type="PROSITE" id="PS50011"/>
    </source>
</evidence>
<dbReference type="SUPFAM" id="SSF54495">
    <property type="entry name" value="UBC-like"/>
    <property type="match status" value="1"/>
</dbReference>